<protein>
    <submittedName>
        <fullName evidence="1">Uncharacterized protein</fullName>
    </submittedName>
</protein>
<name>A0A1E1W2Y7_PECGO</name>
<feature type="non-terminal residue" evidence="1">
    <location>
        <position position="1"/>
    </location>
</feature>
<dbReference type="AlphaFoldDB" id="A0A1E1W2Y7"/>
<dbReference type="EMBL" id="GDQN01009711">
    <property type="protein sequence ID" value="JAT81343.1"/>
    <property type="molecule type" value="Transcribed_RNA"/>
</dbReference>
<evidence type="ECO:0000313" key="1">
    <source>
        <dbReference type="EMBL" id="JAT81343.1"/>
    </source>
</evidence>
<sequence length="108" mass="12295">VKNWAKNIPFRPNETEADVLRRENTVNTLINSLEGLASQMQATNYIDRVKTLIENAVSKLEVFYPGPKRDQAAFKEGLRENMVQRLKELNEKFLSGQDRVVDANSDGT</sequence>
<reference evidence="1" key="1">
    <citation type="submission" date="2015-09" db="EMBL/GenBank/DDBJ databases">
        <title>De novo assembly of Pectinophora gossypiella (Pink Bollworm) gut transcriptome.</title>
        <authorList>
            <person name="Tassone E.E."/>
        </authorList>
    </citation>
    <scope>NUCLEOTIDE SEQUENCE</scope>
</reference>
<feature type="non-terminal residue" evidence="1">
    <location>
        <position position="108"/>
    </location>
</feature>
<proteinExistence type="predicted"/>
<gene>
    <name evidence="1" type="ORF">g.2498</name>
</gene>
<organism evidence="1">
    <name type="scientific">Pectinophora gossypiella</name>
    <name type="common">Cotton pink bollworm</name>
    <name type="synonym">Depressaria gossypiella</name>
    <dbReference type="NCBI Taxonomy" id="13191"/>
    <lineage>
        <taxon>Eukaryota</taxon>
        <taxon>Metazoa</taxon>
        <taxon>Ecdysozoa</taxon>
        <taxon>Arthropoda</taxon>
        <taxon>Hexapoda</taxon>
        <taxon>Insecta</taxon>
        <taxon>Pterygota</taxon>
        <taxon>Neoptera</taxon>
        <taxon>Endopterygota</taxon>
        <taxon>Lepidoptera</taxon>
        <taxon>Glossata</taxon>
        <taxon>Ditrysia</taxon>
        <taxon>Gelechioidea</taxon>
        <taxon>Gelechiidae</taxon>
        <taxon>Apatetrinae</taxon>
        <taxon>Pectinophora</taxon>
    </lineage>
</organism>
<accession>A0A1E1W2Y7</accession>